<keyword evidence="5" id="KW-0804">Transcription</keyword>
<dbReference type="Gene3D" id="1.10.1740.10">
    <property type="match status" value="1"/>
</dbReference>
<keyword evidence="9" id="KW-1185">Reference proteome</keyword>
<gene>
    <name evidence="8" type="ORF">J2S63_003722</name>
</gene>
<proteinExistence type="inferred from homology"/>
<keyword evidence="3" id="KW-0731">Sigma factor</keyword>
<sequence length="161" mass="18495">MQALHDEHAADLWRYCLHLTMGDAARAQDVCQDTLLRAWQHPDVLSRSSAQTRAWLFTVARNLVIDQWRSRRSHPETITAEVPETEQQDHVDQLLQSWVVAEAMTRLSPDHRQVLRECYFDGRSVAEAARRLGIAEGTVKSRTHYALRALRLALEELGVSR</sequence>
<evidence type="ECO:0000256" key="4">
    <source>
        <dbReference type="ARBA" id="ARBA00023125"/>
    </source>
</evidence>
<dbReference type="Proteomes" id="UP001183648">
    <property type="component" value="Unassembled WGS sequence"/>
</dbReference>
<dbReference type="PANTHER" id="PTHR43133">
    <property type="entry name" value="RNA POLYMERASE ECF-TYPE SIGMA FACTO"/>
    <property type="match status" value="1"/>
</dbReference>
<dbReference type="Pfam" id="PF04545">
    <property type="entry name" value="Sigma70_r4"/>
    <property type="match status" value="1"/>
</dbReference>
<organism evidence="8 9">
    <name type="scientific">Nocardioides marmoribigeumensis</name>
    <dbReference type="NCBI Taxonomy" id="433649"/>
    <lineage>
        <taxon>Bacteria</taxon>
        <taxon>Bacillati</taxon>
        <taxon>Actinomycetota</taxon>
        <taxon>Actinomycetes</taxon>
        <taxon>Propionibacteriales</taxon>
        <taxon>Nocardioidaceae</taxon>
        <taxon>Nocardioides</taxon>
    </lineage>
</organism>
<dbReference type="PANTHER" id="PTHR43133:SF52">
    <property type="entry name" value="ECF RNA POLYMERASE SIGMA FACTOR SIGL"/>
    <property type="match status" value="1"/>
</dbReference>
<dbReference type="NCBIfam" id="NF007227">
    <property type="entry name" value="PRK09645.1"/>
    <property type="match status" value="1"/>
</dbReference>
<keyword evidence="2" id="KW-0805">Transcription regulation</keyword>
<evidence type="ECO:0000256" key="1">
    <source>
        <dbReference type="ARBA" id="ARBA00010641"/>
    </source>
</evidence>
<evidence type="ECO:0000256" key="5">
    <source>
        <dbReference type="ARBA" id="ARBA00023163"/>
    </source>
</evidence>
<dbReference type="InterPro" id="IPR007630">
    <property type="entry name" value="RNA_pol_sigma70_r4"/>
</dbReference>
<feature type="domain" description="RNA polymerase sigma-70 region 4" evidence="7">
    <location>
        <begin position="103"/>
        <end position="151"/>
    </location>
</feature>
<dbReference type="NCBIfam" id="TIGR02937">
    <property type="entry name" value="sigma70-ECF"/>
    <property type="match status" value="1"/>
</dbReference>
<dbReference type="InterPro" id="IPR039425">
    <property type="entry name" value="RNA_pol_sigma-70-like"/>
</dbReference>
<dbReference type="Pfam" id="PF04542">
    <property type="entry name" value="Sigma70_r2"/>
    <property type="match status" value="1"/>
</dbReference>
<feature type="domain" description="RNA polymerase sigma-70 region 2" evidence="6">
    <location>
        <begin position="5"/>
        <end position="72"/>
    </location>
</feature>
<evidence type="ECO:0000256" key="3">
    <source>
        <dbReference type="ARBA" id="ARBA00023082"/>
    </source>
</evidence>
<reference evidence="8 9" key="1">
    <citation type="submission" date="2023-07" db="EMBL/GenBank/DDBJ databases">
        <title>Sequencing the genomes of 1000 actinobacteria strains.</title>
        <authorList>
            <person name="Klenk H.-P."/>
        </authorList>
    </citation>
    <scope>NUCLEOTIDE SEQUENCE [LARGE SCALE GENOMIC DNA]</scope>
    <source>
        <strain evidence="8 9">DSM 19426</strain>
    </source>
</reference>
<dbReference type="EMBL" id="JAVDYG010000001">
    <property type="protein sequence ID" value="MDR7364169.1"/>
    <property type="molecule type" value="Genomic_DNA"/>
</dbReference>
<dbReference type="InterPro" id="IPR013325">
    <property type="entry name" value="RNA_pol_sigma_r2"/>
</dbReference>
<dbReference type="SUPFAM" id="SSF88946">
    <property type="entry name" value="Sigma2 domain of RNA polymerase sigma factors"/>
    <property type="match status" value="1"/>
</dbReference>
<protein>
    <submittedName>
        <fullName evidence="8">RNA polymerase sigma-70 factor (ECF subfamily)</fullName>
    </submittedName>
</protein>
<dbReference type="CDD" id="cd06171">
    <property type="entry name" value="Sigma70_r4"/>
    <property type="match status" value="1"/>
</dbReference>
<dbReference type="SUPFAM" id="SSF88659">
    <property type="entry name" value="Sigma3 and sigma4 domains of RNA polymerase sigma factors"/>
    <property type="match status" value="1"/>
</dbReference>
<comment type="caution">
    <text evidence="8">The sequence shown here is derived from an EMBL/GenBank/DDBJ whole genome shotgun (WGS) entry which is preliminary data.</text>
</comment>
<evidence type="ECO:0000313" key="8">
    <source>
        <dbReference type="EMBL" id="MDR7364169.1"/>
    </source>
</evidence>
<dbReference type="InterPro" id="IPR007627">
    <property type="entry name" value="RNA_pol_sigma70_r2"/>
</dbReference>
<dbReference type="InterPro" id="IPR036388">
    <property type="entry name" value="WH-like_DNA-bd_sf"/>
</dbReference>
<dbReference type="Gene3D" id="1.10.10.10">
    <property type="entry name" value="Winged helix-like DNA-binding domain superfamily/Winged helix DNA-binding domain"/>
    <property type="match status" value="1"/>
</dbReference>
<evidence type="ECO:0000313" key="9">
    <source>
        <dbReference type="Proteomes" id="UP001183648"/>
    </source>
</evidence>
<name>A0ABU2C0H7_9ACTN</name>
<accession>A0ABU2C0H7</accession>
<keyword evidence="4" id="KW-0238">DNA-binding</keyword>
<comment type="similarity">
    <text evidence="1">Belongs to the sigma-70 factor family. ECF subfamily.</text>
</comment>
<evidence type="ECO:0000259" key="6">
    <source>
        <dbReference type="Pfam" id="PF04542"/>
    </source>
</evidence>
<dbReference type="InterPro" id="IPR013324">
    <property type="entry name" value="RNA_pol_sigma_r3/r4-like"/>
</dbReference>
<evidence type="ECO:0000259" key="7">
    <source>
        <dbReference type="Pfam" id="PF04545"/>
    </source>
</evidence>
<dbReference type="InterPro" id="IPR014284">
    <property type="entry name" value="RNA_pol_sigma-70_dom"/>
</dbReference>
<evidence type="ECO:0000256" key="2">
    <source>
        <dbReference type="ARBA" id="ARBA00023015"/>
    </source>
</evidence>